<evidence type="ECO:0000313" key="2">
    <source>
        <dbReference type="EMBL" id="GJE29412.1"/>
    </source>
</evidence>
<evidence type="ECO:0000259" key="1">
    <source>
        <dbReference type="Pfam" id="PF13403"/>
    </source>
</evidence>
<sequence>MAETFVNQTFGAGQASTGLLLGNTFTGTNLASGAASITINGNIDLPGSPVTVDSTLVGIAGVGLQGSYLGFTAIPNSQEAIYYFRVEPAGIGTPVTVAVRNAPLPPLQVGVAVDTTNVSAPDSPTIVCFTEGTQILTDRGEVPVESLQVGDLVVTASGEQRPVKWLGHRTMDPRRHARPEIAMPVRIRAGALRENQPSRDLVVSPGHAIALDIVGEILVPAFSLINGATIVQEEVESVTYWHVELDSHDLLVANGQATESYLDMGNRTFFGRCSGEAANGVLIDLGAGPDADPAQRTHADFCRPFHQTGAVVEFVHERLCARARALGWRLDEEAWAHAHLIVDGRRVDPETRGLTARFVVPAGAKEVWLVSQTNVPRHLGMSHKDGRALGLCLAGLRIDDGWNGPRAVALDDPLLCLGFHEMEGPQGKRRRWTAGRARLPSGLWTGSTGSFQLWLDLHRAALPRWIAPQVAAQRATLSAVAA</sequence>
<dbReference type="Pfam" id="PF13403">
    <property type="entry name" value="Hint_2"/>
    <property type="match status" value="1"/>
</dbReference>
<keyword evidence="3" id="KW-1185">Reference proteome</keyword>
<accession>A0ABQ4TCK9</accession>
<reference evidence="2" key="1">
    <citation type="journal article" date="2021" name="Front. Microbiol.">
        <title>Comprehensive Comparative Genomics and Phenotyping of Methylobacterium Species.</title>
        <authorList>
            <person name="Alessa O."/>
            <person name="Ogura Y."/>
            <person name="Fujitani Y."/>
            <person name="Takami H."/>
            <person name="Hayashi T."/>
            <person name="Sahin N."/>
            <person name="Tani A."/>
        </authorList>
    </citation>
    <scope>NUCLEOTIDE SEQUENCE</scope>
    <source>
        <strain evidence="2">NBRC 15689</strain>
    </source>
</reference>
<reference evidence="2" key="2">
    <citation type="submission" date="2021-08" db="EMBL/GenBank/DDBJ databases">
        <authorList>
            <person name="Tani A."/>
            <person name="Ola A."/>
            <person name="Ogura Y."/>
            <person name="Katsura K."/>
            <person name="Hayashi T."/>
        </authorList>
    </citation>
    <scope>NUCLEOTIDE SEQUENCE</scope>
    <source>
        <strain evidence="2">NBRC 15689</strain>
    </source>
</reference>
<dbReference type="PROSITE" id="PS50817">
    <property type="entry name" value="INTEIN_N_TER"/>
    <property type="match status" value="1"/>
</dbReference>
<protein>
    <recommendedName>
        <fullName evidence="1">Hedgehog/Intein (Hint) domain-containing protein</fullName>
    </recommendedName>
</protein>
<dbReference type="EMBL" id="BPQV01000015">
    <property type="protein sequence ID" value="GJE29412.1"/>
    <property type="molecule type" value="Genomic_DNA"/>
</dbReference>
<dbReference type="SUPFAM" id="SSF51294">
    <property type="entry name" value="Hedgehog/intein (Hint) domain"/>
    <property type="match status" value="1"/>
</dbReference>
<dbReference type="Gene3D" id="2.170.16.10">
    <property type="entry name" value="Hedgehog/Intein (Hint) domain"/>
    <property type="match status" value="1"/>
</dbReference>
<dbReference type="InterPro" id="IPR036844">
    <property type="entry name" value="Hint_dom_sf"/>
</dbReference>
<dbReference type="InterPro" id="IPR006141">
    <property type="entry name" value="Intein_N"/>
</dbReference>
<gene>
    <name evidence="2" type="ORF">LKMONMHP_4293</name>
</gene>
<comment type="caution">
    <text evidence="2">The sequence shown here is derived from an EMBL/GenBank/DDBJ whole genome shotgun (WGS) entry which is preliminary data.</text>
</comment>
<dbReference type="Proteomes" id="UP001055156">
    <property type="component" value="Unassembled WGS sequence"/>
</dbReference>
<proteinExistence type="predicted"/>
<evidence type="ECO:0000313" key="3">
    <source>
        <dbReference type="Proteomes" id="UP001055156"/>
    </source>
</evidence>
<dbReference type="InterPro" id="IPR028992">
    <property type="entry name" value="Hedgehog/Intein_dom"/>
</dbReference>
<feature type="domain" description="Hedgehog/Intein (Hint)" evidence="1">
    <location>
        <begin position="127"/>
        <end position="263"/>
    </location>
</feature>
<name>A0ABQ4TCK9_METOR</name>
<dbReference type="RefSeq" id="WP_238313896.1">
    <property type="nucleotide sequence ID" value="NZ_BPQV01000015.1"/>
</dbReference>
<organism evidence="2 3">
    <name type="scientific">Methylobacterium organophilum</name>
    <dbReference type="NCBI Taxonomy" id="410"/>
    <lineage>
        <taxon>Bacteria</taxon>
        <taxon>Pseudomonadati</taxon>
        <taxon>Pseudomonadota</taxon>
        <taxon>Alphaproteobacteria</taxon>
        <taxon>Hyphomicrobiales</taxon>
        <taxon>Methylobacteriaceae</taxon>
        <taxon>Methylobacterium</taxon>
    </lineage>
</organism>